<dbReference type="InterPro" id="IPR003708">
    <property type="entry name" value="SecB"/>
</dbReference>
<dbReference type="NCBIfam" id="NF004393">
    <property type="entry name" value="PRK05751.1-4"/>
    <property type="match status" value="1"/>
</dbReference>
<dbReference type="PANTHER" id="PTHR36918:SF1">
    <property type="entry name" value="PROTEIN-EXPORT PROTEIN SECB"/>
    <property type="match status" value="1"/>
</dbReference>
<dbReference type="GO" id="GO:0005737">
    <property type="term" value="C:cytoplasm"/>
    <property type="evidence" value="ECO:0007669"/>
    <property type="project" value="UniProtKB-SubCell"/>
</dbReference>
<evidence type="ECO:0000256" key="1">
    <source>
        <dbReference type="ARBA" id="ARBA00009990"/>
    </source>
</evidence>
<evidence type="ECO:0000256" key="4">
    <source>
        <dbReference type="ARBA" id="ARBA00023010"/>
    </source>
</evidence>
<dbReference type="PRINTS" id="PR01594">
    <property type="entry name" value="SECBCHAPRONE"/>
</dbReference>
<dbReference type="Pfam" id="PF02556">
    <property type="entry name" value="SecB"/>
    <property type="match status" value="1"/>
</dbReference>
<keyword evidence="4 5" id="KW-0811">Translocation</keyword>
<gene>
    <name evidence="5" type="primary">secB</name>
    <name evidence="6" type="ORF">CRV10_01500</name>
</gene>
<keyword evidence="3 5" id="KW-0653">Protein transport</keyword>
<evidence type="ECO:0000313" key="7">
    <source>
        <dbReference type="Proteomes" id="UP000296144"/>
    </source>
</evidence>
<sequence length="145" mass="16699">MSEYNIDEITFQIQRIYIKDISFEAPNTPQIFQKDWNSNLKLDIDNSSYQLSNELFEVVLSVTVIADIDKITAFICEVKQAGIFNIIGIQDLRLMHCLGVYCPNILFPYASECINNLIARGTFPQINLVPINFDKLFTTKLQQKK</sequence>
<keyword evidence="5" id="KW-0963">Cytoplasm</keyword>
<comment type="similarity">
    <text evidence="1 5">Belongs to the SecB family.</text>
</comment>
<dbReference type="InterPro" id="IPR035958">
    <property type="entry name" value="SecB-like_sf"/>
</dbReference>
<dbReference type="GO" id="GO:0051082">
    <property type="term" value="F:unfolded protein binding"/>
    <property type="evidence" value="ECO:0007669"/>
    <property type="project" value="InterPro"/>
</dbReference>
<comment type="function">
    <text evidence="5">One of the proteins required for the normal export of preproteins out of the cell cytoplasm. It is a molecular chaperone that binds to a subset of precursor proteins, maintaining them in a translocation-competent state. It also specifically binds to its receptor SecA.</text>
</comment>
<dbReference type="EMBL" id="PDKU01000001">
    <property type="protein sequence ID" value="PPI86908.1"/>
    <property type="molecule type" value="Genomic_DNA"/>
</dbReference>
<dbReference type="RefSeq" id="WP_136130071.1">
    <property type="nucleotide sequence ID" value="NZ_PDKU01000001.1"/>
</dbReference>
<keyword evidence="7" id="KW-1185">Reference proteome</keyword>
<dbReference type="HAMAP" id="MF_00821">
    <property type="entry name" value="SecB"/>
    <property type="match status" value="1"/>
</dbReference>
<comment type="caution">
    <text evidence="6">The sequence shown here is derived from an EMBL/GenBank/DDBJ whole genome shotgun (WGS) entry which is preliminary data.</text>
</comment>
<evidence type="ECO:0000313" key="6">
    <source>
        <dbReference type="EMBL" id="PPI86908.1"/>
    </source>
</evidence>
<keyword evidence="2 5" id="KW-0813">Transport</keyword>
<dbReference type="OrthoDB" id="9795145at2"/>
<reference evidence="6 7" key="1">
    <citation type="journal article" date="2018" name="Genome Biol. Evol.">
        <title>Cladogenesis and Genomic Streamlining in Extracellular Endosymbionts of Tropical Stink Bugs.</title>
        <authorList>
            <person name="Otero-Bravo A."/>
            <person name="Goffredi S."/>
            <person name="Sabree Z.L."/>
        </authorList>
    </citation>
    <scope>NUCLEOTIDE SEQUENCE [LARGE SCALE GENOMIC DNA]</scope>
    <source>
        <strain evidence="6 7">SoEL</strain>
    </source>
</reference>
<dbReference type="Proteomes" id="UP000296144">
    <property type="component" value="Unassembled WGS sequence"/>
</dbReference>
<dbReference type="SUPFAM" id="SSF54611">
    <property type="entry name" value="SecB-like"/>
    <property type="match status" value="1"/>
</dbReference>
<comment type="subcellular location">
    <subcellularLocation>
        <location evidence="5">Cytoplasm</location>
    </subcellularLocation>
</comment>
<dbReference type="GO" id="GO:0006457">
    <property type="term" value="P:protein folding"/>
    <property type="evidence" value="ECO:0007669"/>
    <property type="project" value="UniProtKB-UniRule"/>
</dbReference>
<name>A0A2P5SX33_9GAMM</name>
<accession>A0A2P5SX33</accession>
<dbReference type="AlphaFoldDB" id="A0A2P5SX33"/>
<comment type="subunit">
    <text evidence="5">Homotetramer, a dimer of dimers. One homotetramer interacts with 1 SecA dimer.</text>
</comment>
<evidence type="ECO:0000256" key="2">
    <source>
        <dbReference type="ARBA" id="ARBA00022448"/>
    </source>
</evidence>
<dbReference type="GO" id="GO:0015031">
    <property type="term" value="P:protein transport"/>
    <property type="evidence" value="ECO:0007669"/>
    <property type="project" value="UniProtKB-UniRule"/>
</dbReference>
<organism evidence="6 7">
    <name type="scientific">Candidatus Pantoea edessiphila</name>
    <dbReference type="NCBI Taxonomy" id="2044610"/>
    <lineage>
        <taxon>Bacteria</taxon>
        <taxon>Pseudomonadati</taxon>
        <taxon>Pseudomonadota</taxon>
        <taxon>Gammaproteobacteria</taxon>
        <taxon>Enterobacterales</taxon>
        <taxon>Erwiniaceae</taxon>
        <taxon>Pantoea</taxon>
    </lineage>
</organism>
<proteinExistence type="inferred from homology"/>
<dbReference type="GO" id="GO:0051262">
    <property type="term" value="P:protein tetramerization"/>
    <property type="evidence" value="ECO:0007669"/>
    <property type="project" value="InterPro"/>
</dbReference>
<dbReference type="NCBIfam" id="TIGR00809">
    <property type="entry name" value="secB"/>
    <property type="match status" value="1"/>
</dbReference>
<dbReference type="PANTHER" id="PTHR36918">
    <property type="match status" value="1"/>
</dbReference>
<protein>
    <recommendedName>
        <fullName evidence="5">Protein-export protein SecB</fullName>
    </recommendedName>
</protein>
<keyword evidence="5" id="KW-0143">Chaperone</keyword>
<dbReference type="Gene3D" id="3.10.420.10">
    <property type="entry name" value="SecB-like"/>
    <property type="match status" value="1"/>
</dbReference>
<evidence type="ECO:0000256" key="5">
    <source>
        <dbReference type="HAMAP-Rule" id="MF_00821"/>
    </source>
</evidence>
<evidence type="ECO:0000256" key="3">
    <source>
        <dbReference type="ARBA" id="ARBA00022927"/>
    </source>
</evidence>